<reference evidence="5" key="1">
    <citation type="submission" date="2021-01" db="EMBL/GenBank/DDBJ databases">
        <title>Metabolic potential, ecology and presence of endohyphal bacteria is reflected in genomic diversity of Mucoromycotina.</title>
        <authorList>
            <person name="Muszewska A."/>
            <person name="Okrasinska A."/>
            <person name="Steczkiewicz K."/>
            <person name="Drgas O."/>
            <person name="Orlowska M."/>
            <person name="Perlinska-Lenart U."/>
            <person name="Aleksandrzak-Piekarczyk T."/>
            <person name="Szatraj K."/>
            <person name="Zielenkiewicz U."/>
            <person name="Pilsyk S."/>
            <person name="Malc E."/>
            <person name="Mieczkowski P."/>
            <person name="Kruszewska J.S."/>
            <person name="Biernat P."/>
            <person name="Pawlowska J."/>
        </authorList>
    </citation>
    <scope>NUCLEOTIDE SEQUENCE</scope>
    <source>
        <strain evidence="5">WA0000018081</strain>
    </source>
</reference>
<name>A0A8H7SS78_9FUNG</name>
<evidence type="ECO:0008006" key="7">
    <source>
        <dbReference type="Google" id="ProtNLM"/>
    </source>
</evidence>
<dbReference type="InterPro" id="IPR018222">
    <property type="entry name" value="Nuclear_transport_factor_2_euk"/>
</dbReference>
<evidence type="ECO:0000259" key="3">
    <source>
        <dbReference type="PROSITE" id="PS50177"/>
    </source>
</evidence>
<organism evidence="5 6">
    <name type="scientific">Thamnidium elegans</name>
    <dbReference type="NCBI Taxonomy" id="101142"/>
    <lineage>
        <taxon>Eukaryota</taxon>
        <taxon>Fungi</taxon>
        <taxon>Fungi incertae sedis</taxon>
        <taxon>Mucoromycota</taxon>
        <taxon>Mucoromycotina</taxon>
        <taxon>Mucoromycetes</taxon>
        <taxon>Mucorales</taxon>
        <taxon>Mucorineae</taxon>
        <taxon>Mucoraceae</taxon>
        <taxon>Thamnidium</taxon>
    </lineage>
</organism>
<dbReference type="AlphaFoldDB" id="A0A8H7SS78"/>
<feature type="chain" id="PRO_5034075672" description="Peptidase A1 domain-containing protein" evidence="2">
    <location>
        <begin position="22"/>
        <end position="420"/>
    </location>
</feature>
<evidence type="ECO:0000313" key="5">
    <source>
        <dbReference type="EMBL" id="KAG2233463.1"/>
    </source>
</evidence>
<sequence length="420" mass="46901">MKYILSVAILALTNISPIVNALPGAYSPSYTAGYSEAPAVTSIPSVDFACGYEEENVRIWVIKSGFGNPEQSANLLIDSTFGSIFVAGVMCHSDFCEGQSSPLYNAGKSSTSVNLHKKEIFNLGDERIVKGDLYRDDITAGSIKLHSEMFAKAFSVEGFPSHPNYAGAFGLNPIVDSSDYTDKITYNSAPGYSYSNILERADNVNRSSSTFSKAVDVRERKKDKKDVNKDDNQNSNKRSYNSEMCTFSLGIDYTLVYKIGWLSLPTCEYGKSPFWKTDLECVKINGVVDLKFTNTLAEFDTTVKDIHVPHGDFEKIHQGLKATYNDHIKKYVFKCCDARDLEISFKDHKVTLPVEDWTIKIDRLGDHCAAKIAVSNTTEVPVSRWRLGTDFMENFYTIFDRERAQTGLGLYHGQDPSYLT</sequence>
<evidence type="ECO:0000259" key="4">
    <source>
        <dbReference type="PROSITE" id="PS51767"/>
    </source>
</evidence>
<evidence type="ECO:0000256" key="2">
    <source>
        <dbReference type="SAM" id="SignalP"/>
    </source>
</evidence>
<dbReference type="CDD" id="cd05471">
    <property type="entry name" value="pepsin_like"/>
    <property type="match status" value="1"/>
</dbReference>
<feature type="domain" description="NTF2" evidence="3">
    <location>
        <begin position="387"/>
        <end position="420"/>
    </location>
</feature>
<comment type="similarity">
    <text evidence="1">Belongs to the peptidase A1 family.</text>
</comment>
<feature type="signal peptide" evidence="2">
    <location>
        <begin position="1"/>
        <end position="21"/>
    </location>
</feature>
<keyword evidence="2" id="KW-0732">Signal</keyword>
<feature type="domain" description="Peptidase A1" evidence="4">
    <location>
        <begin position="60"/>
        <end position="409"/>
    </location>
</feature>
<accession>A0A8H7SS78</accession>
<dbReference type="GO" id="GO:0006508">
    <property type="term" value="P:proteolysis"/>
    <property type="evidence" value="ECO:0007669"/>
    <property type="project" value="InterPro"/>
</dbReference>
<dbReference type="PANTHER" id="PTHR47966:SF51">
    <property type="entry name" value="BETA-SITE APP-CLEAVING ENZYME, ISOFORM A-RELATED"/>
    <property type="match status" value="1"/>
</dbReference>
<evidence type="ECO:0000256" key="1">
    <source>
        <dbReference type="ARBA" id="ARBA00007447"/>
    </source>
</evidence>
<dbReference type="InterPro" id="IPR034164">
    <property type="entry name" value="Pepsin-like_dom"/>
</dbReference>
<dbReference type="Pfam" id="PF00026">
    <property type="entry name" value="Asp"/>
    <property type="match status" value="2"/>
</dbReference>
<dbReference type="SUPFAM" id="SSF50630">
    <property type="entry name" value="Acid proteases"/>
    <property type="match status" value="1"/>
</dbReference>
<dbReference type="InterPro" id="IPR001461">
    <property type="entry name" value="Aspartic_peptidase_A1"/>
</dbReference>
<comment type="caution">
    <text evidence="5">The sequence shown here is derived from an EMBL/GenBank/DDBJ whole genome shotgun (WGS) entry which is preliminary data.</text>
</comment>
<protein>
    <recommendedName>
        <fullName evidence="7">Peptidase A1 domain-containing protein</fullName>
    </recommendedName>
</protein>
<gene>
    <name evidence="5" type="ORF">INT48_003169</name>
</gene>
<dbReference type="InterPro" id="IPR021109">
    <property type="entry name" value="Peptidase_aspartic_dom_sf"/>
</dbReference>
<keyword evidence="6" id="KW-1185">Reference proteome</keyword>
<dbReference type="PANTHER" id="PTHR47966">
    <property type="entry name" value="BETA-SITE APP-CLEAVING ENZYME, ISOFORM A-RELATED"/>
    <property type="match status" value="1"/>
</dbReference>
<dbReference type="Proteomes" id="UP000613177">
    <property type="component" value="Unassembled WGS sequence"/>
</dbReference>
<dbReference type="PROSITE" id="PS50177">
    <property type="entry name" value="NTF2_DOMAIN"/>
    <property type="match status" value="1"/>
</dbReference>
<dbReference type="Gene3D" id="2.40.70.10">
    <property type="entry name" value="Acid Proteases"/>
    <property type="match status" value="2"/>
</dbReference>
<dbReference type="InterPro" id="IPR033121">
    <property type="entry name" value="PEPTIDASE_A1"/>
</dbReference>
<dbReference type="EMBL" id="JAEPRE010000078">
    <property type="protein sequence ID" value="KAG2233463.1"/>
    <property type="molecule type" value="Genomic_DNA"/>
</dbReference>
<proteinExistence type="inferred from homology"/>
<dbReference type="GO" id="GO:0004190">
    <property type="term" value="F:aspartic-type endopeptidase activity"/>
    <property type="evidence" value="ECO:0007669"/>
    <property type="project" value="InterPro"/>
</dbReference>
<dbReference type="PROSITE" id="PS51767">
    <property type="entry name" value="PEPTIDASE_A1"/>
    <property type="match status" value="1"/>
</dbReference>
<evidence type="ECO:0000313" key="6">
    <source>
        <dbReference type="Proteomes" id="UP000613177"/>
    </source>
</evidence>